<gene>
    <name evidence="3" type="ORF">HGH92_23110</name>
</gene>
<evidence type="ECO:0000259" key="1">
    <source>
        <dbReference type="Pfam" id="PF07075"/>
    </source>
</evidence>
<keyword evidence="4" id="KW-1185">Reference proteome</keyword>
<dbReference type="InterPro" id="IPR008302">
    <property type="entry name" value="NamZ"/>
</dbReference>
<dbReference type="EMBL" id="JABAIA010000002">
    <property type="protein sequence ID" value="NLR67216.1"/>
    <property type="molecule type" value="Genomic_DNA"/>
</dbReference>
<proteinExistence type="predicted"/>
<dbReference type="PIRSF" id="PIRSF016719">
    <property type="entry name" value="UCP016719"/>
    <property type="match status" value="1"/>
</dbReference>
<dbReference type="Gene3D" id="3.90.1150.140">
    <property type="match status" value="1"/>
</dbReference>
<dbReference type="Gene3D" id="3.40.50.12170">
    <property type="entry name" value="Uncharacterised protein PF07075, DUF1343"/>
    <property type="match status" value="1"/>
</dbReference>
<accession>A0A847RWL5</accession>
<comment type="caution">
    <text evidence="3">The sequence shown here is derived from an EMBL/GenBank/DDBJ whole genome shotgun (WGS) entry which is preliminary data.</text>
</comment>
<dbReference type="PANTHER" id="PTHR42915:SF1">
    <property type="entry name" value="PEPTIDOGLYCAN BETA-N-ACETYLMURAMIDASE NAMZ"/>
    <property type="match status" value="1"/>
</dbReference>
<dbReference type="RefSeq" id="WP_168873097.1">
    <property type="nucleotide sequence ID" value="NZ_JABAIA010000002.1"/>
</dbReference>
<sequence length="396" mass="43301">MNVMLSGVDVLLADAPHWKTSRIGLVTNHAACTADFQPARQALLAAGFNITRLFSPEHGLDTIGVDGAAMKDGTDPLTGLPVTSLYGGKLAPDEQDLAEVDLVLFDIPDIGCRFYTYLWTMTHVMEACALHGKHLVIADRPNPLSGRLDLAEGPLLDERHCSSFIGRWNMPLRHSCTLGELALYFKATAGSSILQTNAFRMEVVRCANWQRTMFYPQWRHSFVPTSPAIPCFESALLYPGLGLLEATNISEGRGTATPFRIAGAPWMDGAGVAARINTAHPGGVYARPVTFKPTEGKYAGQKCDGVMLHVQDPSVFRPVRYGWLLLCLIKKLHPGFFAWASYPTYVNHTGARHLDLLTGVQEAESLVAVTGDNIDDISRYTGAGDWPARVAPYLLY</sequence>
<feature type="domain" description="Peptidoglycan beta-N-acetylmuramidase NamZ N-terminal" evidence="1">
    <location>
        <begin position="23"/>
        <end position="231"/>
    </location>
</feature>
<organism evidence="3 4">
    <name type="scientific">Chitinophaga varians</name>
    <dbReference type="NCBI Taxonomy" id="2202339"/>
    <lineage>
        <taxon>Bacteria</taxon>
        <taxon>Pseudomonadati</taxon>
        <taxon>Bacteroidota</taxon>
        <taxon>Chitinophagia</taxon>
        <taxon>Chitinophagales</taxon>
        <taxon>Chitinophagaceae</taxon>
        <taxon>Chitinophaga</taxon>
    </lineage>
</organism>
<reference evidence="3 4" key="1">
    <citation type="submission" date="2020-04" db="EMBL/GenBank/DDBJ databases">
        <authorList>
            <person name="Yin C."/>
        </authorList>
    </citation>
    <scope>NUCLEOTIDE SEQUENCE [LARGE SCALE GENOMIC DNA]</scope>
    <source>
        <strain evidence="3 4">Ae27</strain>
    </source>
</reference>
<feature type="domain" description="Peptidoglycan beta-N-acetylmuramidase NamZ C-terminal" evidence="2">
    <location>
        <begin position="236"/>
        <end position="396"/>
    </location>
</feature>
<dbReference type="InterPro" id="IPR048502">
    <property type="entry name" value="NamZ_N"/>
</dbReference>
<dbReference type="AlphaFoldDB" id="A0A847RWL5"/>
<dbReference type="GO" id="GO:0033922">
    <property type="term" value="F:peptidoglycan beta-N-acetylmuramidase activity"/>
    <property type="evidence" value="ECO:0007669"/>
    <property type="project" value="InterPro"/>
</dbReference>
<name>A0A847RWL5_9BACT</name>
<dbReference type="Proteomes" id="UP000570474">
    <property type="component" value="Unassembled WGS sequence"/>
</dbReference>
<evidence type="ECO:0000313" key="3">
    <source>
        <dbReference type="EMBL" id="NLR67216.1"/>
    </source>
</evidence>
<dbReference type="PANTHER" id="PTHR42915">
    <property type="entry name" value="HYPOTHETICAL 460 KDA PROTEIN IN FEUA-SIGW INTERGENIC REGION [PRECURSOR]"/>
    <property type="match status" value="1"/>
</dbReference>
<evidence type="ECO:0000259" key="2">
    <source>
        <dbReference type="Pfam" id="PF20732"/>
    </source>
</evidence>
<dbReference type="InterPro" id="IPR048503">
    <property type="entry name" value="NamZ_C"/>
</dbReference>
<dbReference type="Pfam" id="PF07075">
    <property type="entry name" value="NamZ_N"/>
    <property type="match status" value="1"/>
</dbReference>
<evidence type="ECO:0000313" key="4">
    <source>
        <dbReference type="Proteomes" id="UP000570474"/>
    </source>
</evidence>
<dbReference type="Pfam" id="PF20732">
    <property type="entry name" value="NamZ_C"/>
    <property type="match status" value="1"/>
</dbReference>
<protein>
    <submittedName>
        <fullName evidence="3">DUF1343 domain-containing protein</fullName>
    </submittedName>
</protein>